<comment type="caution">
    <text evidence="1">The sequence shown here is derived from an EMBL/GenBank/DDBJ whole genome shotgun (WGS) entry which is preliminary data.</text>
</comment>
<accession>A0ABX4R4U7</accession>
<organism evidence="1 2">
    <name type="scientific">Thalassospira povalilytica</name>
    <dbReference type="NCBI Taxonomy" id="732237"/>
    <lineage>
        <taxon>Bacteria</taxon>
        <taxon>Pseudomonadati</taxon>
        <taxon>Pseudomonadota</taxon>
        <taxon>Alphaproteobacteria</taxon>
        <taxon>Rhodospirillales</taxon>
        <taxon>Thalassospiraceae</taxon>
        <taxon>Thalassospira</taxon>
    </lineage>
</organism>
<reference evidence="1 2" key="1">
    <citation type="submission" date="2017-11" db="EMBL/GenBank/DDBJ databases">
        <title>Biodiversity and function of Thalassospira species in the particle-attached aromatic-hydrocarbon-degrading consortia from the surface seawater of the China South Sea.</title>
        <authorList>
            <person name="Dong C."/>
            <person name="Liu R."/>
            <person name="Shao Z."/>
        </authorList>
    </citation>
    <scope>NUCLEOTIDE SEQUENCE [LARGE SCALE GENOMIC DNA]</scope>
    <source>
        <strain evidence="1 2">139Z-12</strain>
    </source>
</reference>
<dbReference type="RefSeq" id="WP_101247614.1">
    <property type="nucleotide sequence ID" value="NZ_PGTS01000006.1"/>
</dbReference>
<proteinExistence type="predicted"/>
<dbReference type="EMBL" id="PGTS01000006">
    <property type="protein sequence ID" value="PKR48125.1"/>
    <property type="molecule type" value="Genomic_DNA"/>
</dbReference>
<sequence>MIKEEDLQKFLELYHIAVGSQDSENCAGLSELLCGEDFYGGELWWFATSLEIYCLFYDLPLKPVQVIKHISREMHSDRCIGFHDKAPWIQAVRSVLKRTEIQDEPSPNWRNLQVAMACARLNKKGYQFEFSSYGAKLKRKSNSELVLKIRSLVKLLGTRKVISNVLSEMRSCRRFHDEIWLFGNFVEQVWSNKEPTLPFGWLMGLAIKNPSNGNTLRRPNNVWTQIVQLSTDYAAHFNCERYSTYEYLQIDPFSVPDAVMRSLLWDTTFSVSQVPKIAVQNLINAVKYIIPRKDSPADLYGLLDEVADFVKVLNPEYMSVFKELDLKKRFPAITELCVSKKLQCTDLRSLPTDTVGWEMASPLFYAGDKQQMIAMPTSICCAALCPLVISKVRGAFKSNTRLIADIYERAVEQTTMKGVTRVERGTKYSVGKINYDLDVIGEAGGNVFISEVKSKVLTSKAKSMEMMKFYEDYGQAYIKMLGQLAGRELHLREGEVDSYLLEGSLSAGRVIKLAVSPTSFGPITSRTMTTGIVNALASMKLAATEEIDDHHSVVGDFNKELDKLYHNLKLVAPLREQKSDLQSYLHGVYWLDLGQLSYLLSRAPNVFEALRPLSATTFCTNDLWSEIAFAERTGLTKRCWSDLRVS</sequence>
<evidence type="ECO:0000313" key="2">
    <source>
        <dbReference type="Proteomes" id="UP000233365"/>
    </source>
</evidence>
<keyword evidence="2" id="KW-1185">Reference proteome</keyword>
<evidence type="ECO:0000313" key="1">
    <source>
        <dbReference type="EMBL" id="PKR48125.1"/>
    </source>
</evidence>
<dbReference type="Proteomes" id="UP000233365">
    <property type="component" value="Unassembled WGS sequence"/>
</dbReference>
<name>A0ABX4R4U7_9PROT</name>
<protein>
    <submittedName>
        <fullName evidence="1">Uncharacterized protein</fullName>
    </submittedName>
</protein>
<gene>
    <name evidence="1" type="ORF">CU041_15480</name>
</gene>